<feature type="chain" id="PRO_5046196249" description="Long-chain fatty acid transport protein" evidence="1">
    <location>
        <begin position="20"/>
        <end position="412"/>
    </location>
</feature>
<dbReference type="SUPFAM" id="SSF56935">
    <property type="entry name" value="Porins"/>
    <property type="match status" value="1"/>
</dbReference>
<comment type="caution">
    <text evidence="2">The sequence shown here is derived from an EMBL/GenBank/DDBJ whole genome shotgun (WGS) entry which is preliminary data.</text>
</comment>
<evidence type="ECO:0000256" key="1">
    <source>
        <dbReference type="SAM" id="SignalP"/>
    </source>
</evidence>
<dbReference type="Gene3D" id="2.40.160.60">
    <property type="entry name" value="Outer membrane protein transport protein (OMPP1/FadL/TodX)"/>
    <property type="match status" value="1"/>
</dbReference>
<accession>A0ABU3CBN6</accession>
<organism evidence="2 3">
    <name type="scientific">Autumnicola tepida</name>
    <dbReference type="NCBI Taxonomy" id="3075595"/>
    <lineage>
        <taxon>Bacteria</taxon>
        <taxon>Pseudomonadati</taxon>
        <taxon>Bacteroidota</taxon>
        <taxon>Flavobacteriia</taxon>
        <taxon>Flavobacteriales</taxon>
        <taxon>Flavobacteriaceae</taxon>
        <taxon>Autumnicola</taxon>
    </lineage>
</organism>
<protein>
    <recommendedName>
        <fullName evidence="4">Long-chain fatty acid transport protein</fullName>
    </recommendedName>
</protein>
<gene>
    <name evidence="2" type="ORF">RM553_12615</name>
</gene>
<dbReference type="EMBL" id="JAVRHQ010000015">
    <property type="protein sequence ID" value="MDT0643678.1"/>
    <property type="molecule type" value="Genomic_DNA"/>
</dbReference>
<name>A0ABU3CBN6_9FLAO</name>
<dbReference type="RefSeq" id="WP_311535296.1">
    <property type="nucleotide sequence ID" value="NZ_JAVRHQ010000015.1"/>
</dbReference>
<dbReference type="Proteomes" id="UP001262889">
    <property type="component" value="Unassembled WGS sequence"/>
</dbReference>
<evidence type="ECO:0000313" key="2">
    <source>
        <dbReference type="EMBL" id="MDT0643678.1"/>
    </source>
</evidence>
<feature type="signal peptide" evidence="1">
    <location>
        <begin position="1"/>
        <end position="19"/>
    </location>
</feature>
<evidence type="ECO:0000313" key="3">
    <source>
        <dbReference type="Proteomes" id="UP001262889"/>
    </source>
</evidence>
<keyword evidence="3" id="KW-1185">Reference proteome</keyword>
<evidence type="ECO:0008006" key="4">
    <source>
        <dbReference type="Google" id="ProtNLM"/>
    </source>
</evidence>
<reference evidence="2 3" key="1">
    <citation type="submission" date="2023-09" db="EMBL/GenBank/DDBJ databases">
        <authorList>
            <person name="Rey-Velasco X."/>
        </authorList>
    </citation>
    <scope>NUCLEOTIDE SEQUENCE [LARGE SCALE GENOMIC DNA]</scope>
    <source>
        <strain evidence="2 3">F363</strain>
    </source>
</reference>
<sequence>MIKRFIVIVAILSSALAAAQENISSPYSYYGIGLTNFKGTVENRSMGGLSIFSDSIHLNLRNPASYGRLRLTTYSLGASHQRTKLQTDDEQDNAKISSLDYLGLGIPVSNKLGFGLGLVPYTAVGYRILDINEDVASRLNGRGGMNKVFLSAGYEINKNFSIGVDANYNFGNFQNRRTVSREGIQFGTRDISRSDILGFSFNFGLDYQAMLSDDLQLHVAGTYAPEVELTSENFRELSSVAFISSGEAIVESRELDVEDTNFSLPEQYTIGAGIGKPRKWFVGAEYNGIGRSSFLFNSVTDDAVYTDAAQYRLGGYFIPRYNSFTSYFSRIVYRGGLRYEETGLNLNGEGIDEFGISFGVGIPVGAQFSNLNLGVEYGQRGTTSSGLIQEDYFKISIGLSLNDKWFERRRFN</sequence>
<proteinExistence type="predicted"/>
<keyword evidence="1" id="KW-0732">Signal</keyword>